<reference evidence="1" key="5">
    <citation type="journal article" date="2021" name="G3 (Bethesda)">
        <title>Aegilops tauschii genome assembly Aet v5.0 features greater sequence contiguity and improved annotation.</title>
        <authorList>
            <person name="Wang L."/>
            <person name="Zhu T."/>
            <person name="Rodriguez J.C."/>
            <person name="Deal K.R."/>
            <person name="Dubcovsky J."/>
            <person name="McGuire P.E."/>
            <person name="Lux T."/>
            <person name="Spannagl M."/>
            <person name="Mayer K.F.X."/>
            <person name="Baldrich P."/>
            <person name="Meyers B.C."/>
            <person name="Huo N."/>
            <person name="Gu Y.Q."/>
            <person name="Zhou H."/>
            <person name="Devos K.M."/>
            <person name="Bennetzen J.L."/>
            <person name="Unver T."/>
            <person name="Budak H."/>
            <person name="Gulick P.J."/>
            <person name="Galiba G."/>
            <person name="Kalapos B."/>
            <person name="Nelson D.R."/>
            <person name="Li P."/>
            <person name="You F.M."/>
            <person name="Luo M.C."/>
            <person name="Dvorak J."/>
        </authorList>
    </citation>
    <scope>NUCLEOTIDE SEQUENCE [LARGE SCALE GENOMIC DNA]</scope>
    <source>
        <strain evidence="1">cv. AL8/78</strain>
    </source>
</reference>
<name>A0A453HL95_AEGTS</name>
<accession>A0A453HL95</accession>
<reference evidence="1" key="4">
    <citation type="submission" date="2019-03" db="UniProtKB">
        <authorList>
            <consortium name="EnsemblPlants"/>
        </authorList>
    </citation>
    <scope>IDENTIFICATION</scope>
</reference>
<reference evidence="1" key="3">
    <citation type="journal article" date="2017" name="Nature">
        <title>Genome sequence of the progenitor of the wheat D genome Aegilops tauschii.</title>
        <authorList>
            <person name="Luo M.C."/>
            <person name="Gu Y.Q."/>
            <person name="Puiu D."/>
            <person name="Wang H."/>
            <person name="Twardziok S.O."/>
            <person name="Deal K.R."/>
            <person name="Huo N."/>
            <person name="Zhu T."/>
            <person name="Wang L."/>
            <person name="Wang Y."/>
            <person name="McGuire P.E."/>
            <person name="Liu S."/>
            <person name="Long H."/>
            <person name="Ramasamy R.K."/>
            <person name="Rodriguez J.C."/>
            <person name="Van S.L."/>
            <person name="Yuan L."/>
            <person name="Wang Z."/>
            <person name="Xia Z."/>
            <person name="Xiao L."/>
            <person name="Anderson O.D."/>
            <person name="Ouyang S."/>
            <person name="Liang Y."/>
            <person name="Zimin A.V."/>
            <person name="Pertea G."/>
            <person name="Qi P."/>
            <person name="Bennetzen J.L."/>
            <person name="Dai X."/>
            <person name="Dawson M.W."/>
            <person name="Muller H.G."/>
            <person name="Kugler K."/>
            <person name="Rivarola-Duarte L."/>
            <person name="Spannagl M."/>
            <person name="Mayer K.F.X."/>
            <person name="Lu F.H."/>
            <person name="Bevan M.W."/>
            <person name="Leroy P."/>
            <person name="Li P."/>
            <person name="You F.M."/>
            <person name="Sun Q."/>
            <person name="Liu Z."/>
            <person name="Lyons E."/>
            <person name="Wicker T."/>
            <person name="Salzberg S.L."/>
            <person name="Devos K.M."/>
            <person name="Dvorak J."/>
        </authorList>
    </citation>
    <scope>NUCLEOTIDE SEQUENCE [LARGE SCALE GENOMIC DNA]</scope>
    <source>
        <strain evidence="1">cv. AL8/78</strain>
    </source>
</reference>
<reference evidence="2" key="1">
    <citation type="journal article" date="2014" name="Science">
        <title>Ancient hybridizations among the ancestral genomes of bread wheat.</title>
        <authorList>
            <consortium name="International Wheat Genome Sequencing Consortium,"/>
            <person name="Marcussen T."/>
            <person name="Sandve S.R."/>
            <person name="Heier L."/>
            <person name="Spannagl M."/>
            <person name="Pfeifer M."/>
            <person name="Jakobsen K.S."/>
            <person name="Wulff B.B."/>
            <person name="Steuernagel B."/>
            <person name="Mayer K.F."/>
            <person name="Olsen O.A."/>
        </authorList>
    </citation>
    <scope>NUCLEOTIDE SEQUENCE [LARGE SCALE GENOMIC DNA]</scope>
    <source>
        <strain evidence="2">cv. AL8/78</strain>
    </source>
</reference>
<dbReference type="EnsemblPlants" id="AET4Gv20228500.4">
    <property type="protein sequence ID" value="AET4Gv20228500.4"/>
    <property type="gene ID" value="AET4Gv20228500"/>
</dbReference>
<reference evidence="2" key="2">
    <citation type="journal article" date="2017" name="Nat. Plants">
        <title>The Aegilops tauschii genome reveals multiple impacts of transposons.</title>
        <authorList>
            <person name="Zhao G."/>
            <person name="Zou C."/>
            <person name="Li K."/>
            <person name="Wang K."/>
            <person name="Li T."/>
            <person name="Gao L."/>
            <person name="Zhang X."/>
            <person name="Wang H."/>
            <person name="Yang Z."/>
            <person name="Liu X."/>
            <person name="Jiang W."/>
            <person name="Mao L."/>
            <person name="Kong X."/>
            <person name="Jiao Y."/>
            <person name="Jia J."/>
        </authorList>
    </citation>
    <scope>NUCLEOTIDE SEQUENCE [LARGE SCALE GENOMIC DNA]</scope>
    <source>
        <strain evidence="2">cv. AL8/78</strain>
    </source>
</reference>
<dbReference type="Gramene" id="AET4Gv20228500.3">
    <property type="protein sequence ID" value="AET4Gv20228500.3"/>
    <property type="gene ID" value="AET4Gv20228500"/>
</dbReference>
<keyword evidence="2" id="KW-1185">Reference proteome</keyword>
<dbReference type="EnsemblPlants" id="AET4Gv20228500.3">
    <property type="protein sequence ID" value="AET4Gv20228500.3"/>
    <property type="gene ID" value="AET4Gv20228500"/>
</dbReference>
<evidence type="ECO:0000313" key="2">
    <source>
        <dbReference type="Proteomes" id="UP000015105"/>
    </source>
</evidence>
<dbReference type="Proteomes" id="UP000015105">
    <property type="component" value="Chromosome 4D"/>
</dbReference>
<dbReference type="EnsemblPlants" id="AET4Gv20228500.5">
    <property type="protein sequence ID" value="AET4Gv20228500.5"/>
    <property type="gene ID" value="AET4Gv20228500"/>
</dbReference>
<evidence type="ECO:0000313" key="1">
    <source>
        <dbReference type="EnsemblPlants" id="AET4Gv20228500.5"/>
    </source>
</evidence>
<sequence>MLLLALEVPSVEPQACNCLILPGFGLGGAFNGATGPDIFHNLCLVAIFKVSVHNTPCLQDCSLPLKIEKLLVHQTKYRVGYSKSKNIVVLVLYYTY</sequence>
<protein>
    <submittedName>
        <fullName evidence="1">Uncharacterized protein</fullName>
    </submittedName>
</protein>
<organism evidence="1 2">
    <name type="scientific">Aegilops tauschii subsp. strangulata</name>
    <name type="common">Goatgrass</name>
    <dbReference type="NCBI Taxonomy" id="200361"/>
    <lineage>
        <taxon>Eukaryota</taxon>
        <taxon>Viridiplantae</taxon>
        <taxon>Streptophyta</taxon>
        <taxon>Embryophyta</taxon>
        <taxon>Tracheophyta</taxon>
        <taxon>Spermatophyta</taxon>
        <taxon>Magnoliopsida</taxon>
        <taxon>Liliopsida</taxon>
        <taxon>Poales</taxon>
        <taxon>Poaceae</taxon>
        <taxon>BOP clade</taxon>
        <taxon>Pooideae</taxon>
        <taxon>Triticodae</taxon>
        <taxon>Triticeae</taxon>
        <taxon>Triticinae</taxon>
        <taxon>Aegilops</taxon>
    </lineage>
</organism>
<proteinExistence type="predicted"/>
<dbReference type="Gramene" id="AET4Gv20228500.4">
    <property type="protein sequence ID" value="AET4Gv20228500.4"/>
    <property type="gene ID" value="AET4Gv20228500"/>
</dbReference>
<dbReference type="AlphaFoldDB" id="A0A453HL95"/>
<dbReference type="Gramene" id="AET4Gv20228500.5">
    <property type="protein sequence ID" value="AET4Gv20228500.5"/>
    <property type="gene ID" value="AET4Gv20228500"/>
</dbReference>